<dbReference type="SUPFAM" id="SSF52402">
    <property type="entry name" value="Adenine nucleotide alpha hydrolases-like"/>
    <property type="match status" value="1"/>
</dbReference>
<evidence type="ECO:0000256" key="1">
    <source>
        <dbReference type="ARBA" id="ARBA00008791"/>
    </source>
</evidence>
<dbReference type="InterPro" id="IPR014729">
    <property type="entry name" value="Rossmann-like_a/b/a_fold"/>
</dbReference>
<evidence type="ECO:0000313" key="4">
    <source>
        <dbReference type="Proteomes" id="UP000298218"/>
    </source>
</evidence>
<dbReference type="AlphaFoldDB" id="A0A4Y8KS92"/>
<dbReference type="Proteomes" id="UP000298218">
    <property type="component" value="Unassembled WGS sequence"/>
</dbReference>
<name>A0A4Y8KS92_9MICO</name>
<dbReference type="PANTHER" id="PTHR46268:SF6">
    <property type="entry name" value="UNIVERSAL STRESS PROTEIN UP12"/>
    <property type="match status" value="1"/>
</dbReference>
<dbReference type="CDD" id="cd23659">
    <property type="entry name" value="USP_At3g01520-like"/>
    <property type="match status" value="1"/>
</dbReference>
<dbReference type="Gene3D" id="3.40.50.620">
    <property type="entry name" value="HUPs"/>
    <property type="match status" value="1"/>
</dbReference>
<dbReference type="InterPro" id="IPR006015">
    <property type="entry name" value="Universal_stress_UspA"/>
</dbReference>
<dbReference type="OrthoDB" id="6174426at2"/>
<protein>
    <submittedName>
        <fullName evidence="3">Universal stress protein</fullName>
    </submittedName>
</protein>
<dbReference type="PRINTS" id="PR01438">
    <property type="entry name" value="UNVRSLSTRESS"/>
</dbReference>
<comment type="similarity">
    <text evidence="1">Belongs to the universal stress protein A family.</text>
</comment>
<accession>A0A4Y8KS92</accession>
<evidence type="ECO:0000259" key="2">
    <source>
        <dbReference type="Pfam" id="PF00582"/>
    </source>
</evidence>
<dbReference type="PANTHER" id="PTHR46268">
    <property type="entry name" value="STRESS RESPONSE PROTEIN NHAX"/>
    <property type="match status" value="1"/>
</dbReference>
<keyword evidence="4" id="KW-1185">Reference proteome</keyword>
<gene>
    <name evidence="3" type="ORF">E3T53_06365</name>
</gene>
<dbReference type="RefSeq" id="WP_134172315.1">
    <property type="nucleotide sequence ID" value="NZ_SODI01000001.1"/>
</dbReference>
<organism evidence="3 4">
    <name type="scientific">Cryobacterium psychrophilum</name>
    <dbReference type="NCBI Taxonomy" id="41988"/>
    <lineage>
        <taxon>Bacteria</taxon>
        <taxon>Bacillati</taxon>
        <taxon>Actinomycetota</taxon>
        <taxon>Actinomycetes</taxon>
        <taxon>Micrococcales</taxon>
        <taxon>Microbacteriaceae</taxon>
        <taxon>Cryobacterium</taxon>
    </lineage>
</organism>
<evidence type="ECO:0000313" key="3">
    <source>
        <dbReference type="EMBL" id="TFD80019.1"/>
    </source>
</evidence>
<proteinExistence type="inferred from homology"/>
<sequence>MNTEDTLGNTDPAAATAAVPAGSIVVGHDGSNCSDRALTEALELAVQLTAPVVVVRTWTIDTAPRPADWEFGYVSSFAEYSTAVHDGLVHDVEAQIKKFSDVSVGYRVLHSGAAKGLIEVSRTARMLVVGSRGHGGFAGMLLGSVSDQCVRHAACPVLVVRPHS</sequence>
<dbReference type="Pfam" id="PF00582">
    <property type="entry name" value="Usp"/>
    <property type="match status" value="1"/>
</dbReference>
<reference evidence="3 4" key="1">
    <citation type="submission" date="2019-03" db="EMBL/GenBank/DDBJ databases">
        <title>Genomics of glacier-inhabiting Cryobacterium strains.</title>
        <authorList>
            <person name="Liu Q."/>
            <person name="Xin Y.-H."/>
        </authorList>
    </citation>
    <scope>NUCLEOTIDE SEQUENCE [LARGE SCALE GENOMIC DNA]</scope>
    <source>
        <strain evidence="3 4">CGMCC 1.4292</strain>
    </source>
</reference>
<dbReference type="InterPro" id="IPR006016">
    <property type="entry name" value="UspA"/>
</dbReference>
<feature type="domain" description="UspA" evidence="2">
    <location>
        <begin position="23"/>
        <end position="161"/>
    </location>
</feature>
<dbReference type="EMBL" id="SOHQ01000019">
    <property type="protein sequence ID" value="TFD80019.1"/>
    <property type="molecule type" value="Genomic_DNA"/>
</dbReference>
<comment type="caution">
    <text evidence="3">The sequence shown here is derived from an EMBL/GenBank/DDBJ whole genome shotgun (WGS) entry which is preliminary data.</text>
</comment>